<dbReference type="InterPro" id="IPR013325">
    <property type="entry name" value="RNA_pol_sigma_r2"/>
</dbReference>
<evidence type="ECO:0000256" key="1">
    <source>
        <dbReference type="ARBA" id="ARBA00023015"/>
    </source>
</evidence>
<protein>
    <submittedName>
        <fullName evidence="5">Sigma-70 family RNA polymerase sigma factor</fullName>
    </submittedName>
</protein>
<dbReference type="Proteomes" id="UP001214250">
    <property type="component" value="Chromosome 2"/>
</dbReference>
<feature type="domain" description="RNA polymerase sigma-70 region 2" evidence="4">
    <location>
        <begin position="29"/>
        <end position="96"/>
    </location>
</feature>
<proteinExistence type="predicted"/>
<keyword evidence="1" id="KW-0805">Transcription regulation</keyword>
<dbReference type="InterPro" id="IPR007627">
    <property type="entry name" value="RNA_pol_sigma70_r2"/>
</dbReference>
<name>A0ABY7VXV0_9BACT</name>
<evidence type="ECO:0000313" key="6">
    <source>
        <dbReference type="Proteomes" id="UP001214250"/>
    </source>
</evidence>
<evidence type="ECO:0000256" key="2">
    <source>
        <dbReference type="ARBA" id="ARBA00023082"/>
    </source>
</evidence>
<keyword evidence="2" id="KW-0731">Sigma factor</keyword>
<gene>
    <name evidence="5" type="ORF">PQO03_17450</name>
</gene>
<evidence type="ECO:0000259" key="4">
    <source>
        <dbReference type="Pfam" id="PF04542"/>
    </source>
</evidence>
<evidence type="ECO:0000313" key="5">
    <source>
        <dbReference type="EMBL" id="WDE97616.1"/>
    </source>
</evidence>
<dbReference type="RefSeq" id="WP_274152115.1">
    <property type="nucleotide sequence ID" value="NZ_CP117812.1"/>
</dbReference>
<dbReference type="Pfam" id="PF04542">
    <property type="entry name" value="Sigma70_r2"/>
    <property type="match status" value="1"/>
</dbReference>
<dbReference type="InterPro" id="IPR039425">
    <property type="entry name" value="RNA_pol_sigma-70-like"/>
</dbReference>
<sequence>MNNKQVTRQTLLYKLIDSNDEKSWDEFAQYYEGYIYVVIRGLGVDKQIAEDLLQDVLIKVWKSLPKYEYREGECTFRTWLCLVIKSTVYNFYKKKSTRNDNKNIDYDETLHSLDMFTEPEVHRIAELEWKSYISNMAWKNVQDEFSDRTREIFKMSMGQEDNELIGEKFEMSASSVRVYKSRVRKVLLREISRLNQELGG</sequence>
<reference evidence="5 6" key="1">
    <citation type="submission" date="2023-02" db="EMBL/GenBank/DDBJ databases">
        <title>Genome sequence of Lentisphaera profundi SAORIC-696.</title>
        <authorList>
            <person name="Kim e."/>
            <person name="Cho J.-C."/>
            <person name="Choi A."/>
            <person name="Kang I."/>
        </authorList>
    </citation>
    <scope>NUCLEOTIDE SEQUENCE [LARGE SCALE GENOMIC DNA]</scope>
    <source>
        <strain evidence="5 6">SAORIC-696</strain>
    </source>
</reference>
<dbReference type="EMBL" id="CP117812">
    <property type="protein sequence ID" value="WDE97616.1"/>
    <property type="molecule type" value="Genomic_DNA"/>
</dbReference>
<dbReference type="Gene3D" id="1.10.1740.10">
    <property type="match status" value="1"/>
</dbReference>
<keyword evidence="3" id="KW-0804">Transcription</keyword>
<accession>A0ABY7VXV0</accession>
<dbReference type="InterPro" id="IPR014284">
    <property type="entry name" value="RNA_pol_sigma-70_dom"/>
</dbReference>
<dbReference type="PANTHER" id="PTHR43133:SF51">
    <property type="entry name" value="RNA POLYMERASE SIGMA FACTOR"/>
    <property type="match status" value="1"/>
</dbReference>
<dbReference type="PANTHER" id="PTHR43133">
    <property type="entry name" value="RNA POLYMERASE ECF-TYPE SIGMA FACTO"/>
    <property type="match status" value="1"/>
</dbReference>
<keyword evidence="6" id="KW-1185">Reference proteome</keyword>
<dbReference type="SUPFAM" id="SSF88946">
    <property type="entry name" value="Sigma2 domain of RNA polymerase sigma factors"/>
    <property type="match status" value="1"/>
</dbReference>
<dbReference type="NCBIfam" id="TIGR02937">
    <property type="entry name" value="sigma70-ECF"/>
    <property type="match status" value="1"/>
</dbReference>
<evidence type="ECO:0000256" key="3">
    <source>
        <dbReference type="ARBA" id="ARBA00023163"/>
    </source>
</evidence>
<organism evidence="5 6">
    <name type="scientific">Lentisphaera profundi</name>
    <dbReference type="NCBI Taxonomy" id="1658616"/>
    <lineage>
        <taxon>Bacteria</taxon>
        <taxon>Pseudomonadati</taxon>
        <taxon>Lentisphaerota</taxon>
        <taxon>Lentisphaeria</taxon>
        <taxon>Lentisphaerales</taxon>
        <taxon>Lentisphaeraceae</taxon>
        <taxon>Lentisphaera</taxon>
    </lineage>
</organism>